<proteinExistence type="predicted"/>
<feature type="domain" description="Solute-binding protein family 3/N-terminal" evidence="2">
    <location>
        <begin position="40"/>
        <end position="259"/>
    </location>
</feature>
<dbReference type="AlphaFoldDB" id="A0A4P2VGX4"/>
<dbReference type="Gene3D" id="3.40.190.10">
    <property type="entry name" value="Periplasmic binding protein-like II"/>
    <property type="match status" value="2"/>
</dbReference>
<name>A0A4P2VGX4_FLUSA</name>
<evidence type="ECO:0000313" key="4">
    <source>
        <dbReference type="Proteomes" id="UP000291236"/>
    </source>
</evidence>
<dbReference type="EMBL" id="AP019368">
    <property type="protein sequence ID" value="BBH52173.1"/>
    <property type="molecule type" value="Genomic_DNA"/>
</dbReference>
<dbReference type="PANTHER" id="PTHR35936:SF25">
    <property type="entry name" value="ABC TRANSPORTER SUBSTRATE-BINDING PROTEIN"/>
    <property type="match status" value="1"/>
</dbReference>
<protein>
    <recommendedName>
        <fullName evidence="2">Solute-binding protein family 3/N-terminal domain-containing protein</fullName>
    </recommendedName>
</protein>
<dbReference type="InterPro" id="IPR001638">
    <property type="entry name" value="Solute-binding_3/MltF_N"/>
</dbReference>
<dbReference type="Proteomes" id="UP000291236">
    <property type="component" value="Chromosome"/>
</dbReference>
<reference evidence="3 4" key="1">
    <citation type="submission" date="2018-12" db="EMBL/GenBank/DDBJ databases">
        <title>Rubrispira sanarue gen. nov., sp., nov., a member of the order Silvanigrellales, isolated from a brackish lake in Hamamatsu Japan.</title>
        <authorList>
            <person name="Maejima Y."/>
            <person name="Iino T."/>
            <person name="Muraguchi Y."/>
            <person name="Fukuda K."/>
            <person name="Nojiri H."/>
            <person name="Ohkuma M."/>
            <person name="Moriuchi R."/>
            <person name="Dohra H."/>
            <person name="Kimbara K."/>
            <person name="Shintani M."/>
        </authorList>
    </citation>
    <scope>NUCLEOTIDE SEQUENCE [LARGE SCALE GENOMIC DNA]</scope>
    <source>
        <strain evidence="3 4">RF1110005</strain>
    </source>
</reference>
<keyword evidence="1" id="KW-0732">Signal</keyword>
<evidence type="ECO:0000313" key="3">
    <source>
        <dbReference type="EMBL" id="BBH52173.1"/>
    </source>
</evidence>
<dbReference type="RefSeq" id="WP_130606391.1">
    <property type="nucleotide sequence ID" value="NZ_AP019368.1"/>
</dbReference>
<dbReference type="OrthoDB" id="5904382at2"/>
<keyword evidence="4" id="KW-1185">Reference proteome</keyword>
<evidence type="ECO:0000259" key="2">
    <source>
        <dbReference type="Pfam" id="PF00497"/>
    </source>
</evidence>
<dbReference type="Pfam" id="PF00497">
    <property type="entry name" value="SBP_bac_3"/>
    <property type="match status" value="1"/>
</dbReference>
<sequence>MIHFSILKFTTILYFLIQTNICYSTELKKVTICWEDGLKPPYLMLKNGNSKGTDSITGVAVETIQKIFKKNNIKTENVLLPWKRCLAEIQNGNIDVVPNASINPERQAYAFFTEEPLYSTNMVLFYVKKRFKKKPIINKLEDFKNYTVGGYLGFNYKYFENKVIMDSGSTNRELLFQKLQIGRFDFAIEQLEVVNFIASKGLISLNDLAYIPNVVMPKQNYFVMISKKTGNANLIKKILDTGITESQKHNIINQLLNKFNKDAKNKP</sequence>
<gene>
    <name evidence="3" type="ORF">JCM31447_06130</name>
</gene>
<dbReference type="SUPFAM" id="SSF53850">
    <property type="entry name" value="Periplasmic binding protein-like II"/>
    <property type="match status" value="1"/>
</dbReference>
<dbReference type="PANTHER" id="PTHR35936">
    <property type="entry name" value="MEMBRANE-BOUND LYTIC MUREIN TRANSGLYCOSYLASE F"/>
    <property type="match status" value="1"/>
</dbReference>
<accession>A0A4P2VGX4</accession>
<organism evidence="3 4">
    <name type="scientific">Fluviispira sanaruensis</name>
    <dbReference type="NCBI Taxonomy" id="2493639"/>
    <lineage>
        <taxon>Bacteria</taxon>
        <taxon>Pseudomonadati</taxon>
        <taxon>Bdellovibrionota</taxon>
        <taxon>Oligoflexia</taxon>
        <taxon>Silvanigrellales</taxon>
        <taxon>Silvanigrellaceae</taxon>
        <taxon>Fluviispira</taxon>
    </lineage>
</organism>
<dbReference type="KEGG" id="sbf:JCM31447_06130"/>
<evidence type="ECO:0000256" key="1">
    <source>
        <dbReference type="ARBA" id="ARBA00022729"/>
    </source>
</evidence>